<dbReference type="EMBL" id="JAYKXP010000093">
    <property type="protein sequence ID" value="KAK7027912.1"/>
    <property type="molecule type" value="Genomic_DNA"/>
</dbReference>
<sequence>MVLVGQTTQFQWTWNSLDPSVIGVGLKMAQNGGPCPGLVNDRAGLVTFSIVTLDLSIYDQPADVDRSRHGSDDFVARQTGSESLFNFSLVASSDIITANLVSPRSGVNTGEIIGISIGSFAACFILVACLLSLRSYRRRGVRNECRGDITEDFIIKVVHRVPQGNAHLVPSTSPAPQQTEQPTNSNSTTDVTNQAHQNQEHAFEPREQRARRIVEHGDSGWRPSRQPSQTNSSVLDIPPGYEAAV</sequence>
<gene>
    <name evidence="3" type="ORF">VNI00_015128</name>
</gene>
<evidence type="ECO:0000313" key="4">
    <source>
        <dbReference type="Proteomes" id="UP001383192"/>
    </source>
</evidence>
<comment type="caution">
    <text evidence="3">The sequence shown here is derived from an EMBL/GenBank/DDBJ whole genome shotgun (WGS) entry which is preliminary data.</text>
</comment>
<reference evidence="3 4" key="1">
    <citation type="submission" date="2024-01" db="EMBL/GenBank/DDBJ databases">
        <title>A draft genome for a cacao thread blight-causing isolate of Paramarasmius palmivorus.</title>
        <authorList>
            <person name="Baruah I.K."/>
            <person name="Bukari Y."/>
            <person name="Amoako-Attah I."/>
            <person name="Meinhardt L.W."/>
            <person name="Bailey B.A."/>
            <person name="Cohen S.P."/>
        </authorList>
    </citation>
    <scope>NUCLEOTIDE SEQUENCE [LARGE SCALE GENOMIC DNA]</scope>
    <source>
        <strain evidence="3 4">GH-12</strain>
    </source>
</reference>
<evidence type="ECO:0000313" key="3">
    <source>
        <dbReference type="EMBL" id="KAK7027912.1"/>
    </source>
</evidence>
<dbReference type="AlphaFoldDB" id="A0AAW0BNW4"/>
<proteinExistence type="predicted"/>
<keyword evidence="2" id="KW-0812">Transmembrane</keyword>
<protein>
    <submittedName>
        <fullName evidence="3">Uncharacterized protein</fullName>
    </submittedName>
</protein>
<feature type="compositionally biased region" description="Polar residues" evidence="1">
    <location>
        <begin position="225"/>
        <end position="234"/>
    </location>
</feature>
<organism evidence="3 4">
    <name type="scientific">Paramarasmius palmivorus</name>
    <dbReference type="NCBI Taxonomy" id="297713"/>
    <lineage>
        <taxon>Eukaryota</taxon>
        <taxon>Fungi</taxon>
        <taxon>Dikarya</taxon>
        <taxon>Basidiomycota</taxon>
        <taxon>Agaricomycotina</taxon>
        <taxon>Agaricomycetes</taxon>
        <taxon>Agaricomycetidae</taxon>
        <taxon>Agaricales</taxon>
        <taxon>Marasmiineae</taxon>
        <taxon>Marasmiaceae</taxon>
        <taxon>Paramarasmius</taxon>
    </lineage>
</organism>
<feature type="compositionally biased region" description="Basic and acidic residues" evidence="1">
    <location>
        <begin position="198"/>
        <end position="219"/>
    </location>
</feature>
<evidence type="ECO:0000256" key="1">
    <source>
        <dbReference type="SAM" id="MobiDB-lite"/>
    </source>
</evidence>
<keyword evidence="2" id="KW-0472">Membrane</keyword>
<dbReference type="Proteomes" id="UP001383192">
    <property type="component" value="Unassembled WGS sequence"/>
</dbReference>
<accession>A0AAW0BNW4</accession>
<feature type="transmembrane region" description="Helical" evidence="2">
    <location>
        <begin position="112"/>
        <end position="133"/>
    </location>
</feature>
<keyword evidence="4" id="KW-1185">Reference proteome</keyword>
<evidence type="ECO:0000256" key="2">
    <source>
        <dbReference type="SAM" id="Phobius"/>
    </source>
</evidence>
<keyword evidence="2" id="KW-1133">Transmembrane helix</keyword>
<feature type="region of interest" description="Disordered" evidence="1">
    <location>
        <begin position="165"/>
        <end position="245"/>
    </location>
</feature>
<feature type="compositionally biased region" description="Polar residues" evidence="1">
    <location>
        <begin position="170"/>
        <end position="197"/>
    </location>
</feature>
<name>A0AAW0BNW4_9AGAR</name>